<organism evidence="4 6">
    <name type="scientific">Plasmodium malariae</name>
    <dbReference type="NCBI Taxonomy" id="5858"/>
    <lineage>
        <taxon>Eukaryota</taxon>
        <taxon>Sar</taxon>
        <taxon>Alveolata</taxon>
        <taxon>Apicomplexa</taxon>
        <taxon>Aconoidasida</taxon>
        <taxon>Haemosporida</taxon>
        <taxon>Plasmodiidae</taxon>
        <taxon>Plasmodium</taxon>
        <taxon>Plasmodium (Plasmodium)</taxon>
    </lineage>
</organism>
<dbReference type="PANTHER" id="PTHR12341:SF7">
    <property type="entry name" value="5'-3' EXORIBONUCLEASE 1"/>
    <property type="match status" value="1"/>
</dbReference>
<keyword evidence="5" id="KW-0378">Hydrolase</keyword>
<dbReference type="OrthoDB" id="372487at2759"/>
<dbReference type="OMA" id="GLHKWVI"/>
<comment type="similarity">
    <text evidence="1">Belongs to the 5'-3' exonuclease family.</text>
</comment>
<reference evidence="4" key="1">
    <citation type="submission" date="2016-05" db="EMBL/GenBank/DDBJ databases">
        <authorList>
            <person name="Lavstsen T."/>
            <person name="Jespersen J.S."/>
        </authorList>
    </citation>
    <scope>NUCLEOTIDE SEQUENCE [LARGE SCALE GENOMIC DNA]</scope>
</reference>
<evidence type="ECO:0000313" key="7">
    <source>
        <dbReference type="Proteomes" id="UP000219813"/>
    </source>
</evidence>
<evidence type="ECO:0000256" key="1">
    <source>
        <dbReference type="ARBA" id="ARBA00038299"/>
    </source>
</evidence>
<dbReference type="Proteomes" id="UP000078597">
    <property type="component" value="Unassembled WGS sequence"/>
</dbReference>
<dbReference type="GO" id="GO:0004534">
    <property type="term" value="F:5'-3' RNA exonuclease activity"/>
    <property type="evidence" value="ECO:0007669"/>
    <property type="project" value="TreeGrafter"/>
</dbReference>
<dbReference type="KEGG" id="pmal:PMUG01_04027800"/>
<dbReference type="Gene3D" id="3.40.50.12390">
    <property type="match status" value="1"/>
</dbReference>
<dbReference type="AlphaFoldDB" id="A0A1A8VUR8"/>
<evidence type="ECO:0000313" key="6">
    <source>
        <dbReference type="Proteomes" id="UP000078597"/>
    </source>
</evidence>
<dbReference type="InterPro" id="IPR027073">
    <property type="entry name" value="5_3_exoribonuclease"/>
</dbReference>
<feature type="signal peptide" evidence="2">
    <location>
        <begin position="1"/>
        <end position="23"/>
    </location>
</feature>
<keyword evidence="5" id="KW-0269">Exonuclease</keyword>
<keyword evidence="5" id="KW-0540">Nuclease</keyword>
<proteinExistence type="inferred from homology"/>
<dbReference type="GeneID" id="39867107"/>
<evidence type="ECO:0000256" key="2">
    <source>
        <dbReference type="SAM" id="SignalP"/>
    </source>
</evidence>
<feature type="domain" description="Xrn1 N-terminal" evidence="3">
    <location>
        <begin position="24"/>
        <end position="228"/>
    </location>
</feature>
<dbReference type="Pfam" id="PF03159">
    <property type="entry name" value="XRN_N"/>
    <property type="match status" value="1"/>
</dbReference>
<dbReference type="InterPro" id="IPR004859">
    <property type="entry name" value="Xrn1_N"/>
</dbReference>
<dbReference type="EMBL" id="LT594625">
    <property type="protein sequence ID" value="SBT86583.1"/>
    <property type="molecule type" value="Genomic_DNA"/>
</dbReference>
<keyword evidence="7" id="KW-1185">Reference proteome</keyword>
<dbReference type="GO" id="GO:0005634">
    <property type="term" value="C:nucleus"/>
    <property type="evidence" value="ECO:0007669"/>
    <property type="project" value="TreeGrafter"/>
</dbReference>
<dbReference type="GO" id="GO:0003723">
    <property type="term" value="F:RNA binding"/>
    <property type="evidence" value="ECO:0007669"/>
    <property type="project" value="TreeGrafter"/>
</dbReference>
<reference evidence="5 7" key="3">
    <citation type="submission" date="2016-06" db="EMBL/GenBank/DDBJ databases">
        <authorList>
            <consortium name="Pathogen Informatics"/>
        </authorList>
    </citation>
    <scope>NUCLEOTIDE SEQUENCE [LARGE SCALE GENOMIC DNA]</scope>
</reference>
<keyword evidence="2" id="KW-0732">Signal</keyword>
<dbReference type="EC" id="3.1.11.-" evidence="5"/>
<feature type="chain" id="PRO_5015059558" evidence="2">
    <location>
        <begin position="24"/>
        <end position="1021"/>
    </location>
</feature>
<gene>
    <name evidence="5" type="primary">PmUG01_04027800</name>
    <name evidence="4" type="ORF">PMALA_003900</name>
    <name evidence="5" type="ORF">PMUG01_04027800</name>
</gene>
<sequence length="1021" mass="120812">MQRIYIALKCIFLLLAFLSLINCGIPGLHKWIIHNFPSCVKIVDKHNLLDASTFTYSNWRSKCRAGGGSSGRGVGSSRSNYGELKGNILEVDNLLFDMNQLLHKANVQFRSYDNYFFKLSSLIKNVLKKFHPKKNVVFAIDGICPFSKLKLQIKRRAKAKSKERNSLYINDITCGSTFIDKISKFLVNFVKYLISFEKFDRVKFFVSTDKEAGEGELKLMNWISNYIGAEQKEEEKEEEKEREEKKDIVESGEKVRVDNHYKGENVNGATFSKTQHLLGCSPGKDEEKGNINTKTNAEEESFVIVGADADLLLQCLALKNIRNIYIYTYQTFHMNIGGYEFKKENHLMEGPNGSYIKKRKNNQLNYSNNLKEYHFNDMLLMDNLNMENKKNKKKRKKKIKVLYNLNTFINLFLNKYPKSFEQIRRDLLILFILKGNDYLPKIKEGNFSLFFESYFKMLEKNMNKQGEEMPYNGFLNKNYVLNRKEFLKFLHYVQDIISFSNYSVNNNSSTNEEECTSINHTNNRYEKEFKENNLYLPLSLLNEILSKNIIENESIKIEIKKEQDMYNCTLTYFENNQNYLHFGSSKKKKNSVHIASYSFLKNHFPIFMKYINLELFKSTIREANCLHQTNYDHVRQNEKLTPQKDGNNIYRSGESTVLGKSLTCGRRQGNEMDDITSNGTSDRTEITESNEHRDYTFDSDDEKEDAQMELYLRKVYRQNCKNKKNYEQEMKICENYIEGIHWLVEMYTKTYCINFNFFYKYLISPSLLSIYYYLSTFGEVPKYSSDYRNGIQNINLNVFKNNYEYYNFITFCVNKYNDLKMKLKLSSSDNLPNETETNEDTNKIKNEKNPFLLNAQNSKKNVYFENIYDILFSKNVNIVKDNIQKLNKILKTTMHNNKKIIYYWDIYARHLKKFYKIIFYKTRKIYVCKYSLFKLKFENTDQRCSTYKQGLTKKEMTKDNNSNSENDNFEIQNNYFPTFGLNSIMRKNRIFSKNLMSYSDGRTDVTKRVVQIRRVKKIVYR</sequence>
<dbReference type="EMBL" id="FLQW01000206">
    <property type="protein sequence ID" value="SBS82568.1"/>
    <property type="molecule type" value="Genomic_DNA"/>
</dbReference>
<dbReference type="VEuPathDB" id="PlasmoDB:PmUG01_04027800"/>
<evidence type="ECO:0000259" key="3">
    <source>
        <dbReference type="Pfam" id="PF03159"/>
    </source>
</evidence>
<dbReference type="RefSeq" id="XP_028859728.1">
    <property type="nucleotide sequence ID" value="XM_029003279.1"/>
</dbReference>
<evidence type="ECO:0000313" key="4">
    <source>
        <dbReference type="EMBL" id="SBS82568.1"/>
    </source>
</evidence>
<evidence type="ECO:0000313" key="5">
    <source>
        <dbReference type="EMBL" id="SBT86583.1"/>
    </source>
</evidence>
<accession>A0A1A8VUR8</accession>
<dbReference type="Proteomes" id="UP000219813">
    <property type="component" value="Chromosome 4"/>
</dbReference>
<dbReference type="GO" id="GO:0000956">
    <property type="term" value="P:nuclear-transcribed mRNA catabolic process"/>
    <property type="evidence" value="ECO:0007669"/>
    <property type="project" value="TreeGrafter"/>
</dbReference>
<reference evidence="6" key="2">
    <citation type="submission" date="2016-05" db="EMBL/GenBank/DDBJ databases">
        <authorList>
            <person name="Naeem Raeece"/>
        </authorList>
    </citation>
    <scope>NUCLEOTIDE SEQUENCE [LARGE SCALE GENOMIC DNA]</scope>
</reference>
<dbReference type="PANTHER" id="PTHR12341">
    <property type="entry name" value="5'-&gt;3' EXORIBONUCLEASE"/>
    <property type="match status" value="1"/>
</dbReference>
<protein>
    <submittedName>
        <fullName evidence="5">5'-3' exonuclease, putative</fullName>
        <ecNumber evidence="5">3.1.11.-</ecNumber>
    </submittedName>
</protein>
<name>A0A1A8VUR8_PLAMA</name>